<evidence type="ECO:0000313" key="2">
    <source>
        <dbReference type="Proteomes" id="UP001189429"/>
    </source>
</evidence>
<accession>A0ABN9X278</accession>
<proteinExistence type="predicted"/>
<gene>
    <name evidence="1" type="ORF">PCOR1329_LOCUS72731</name>
</gene>
<organism evidence="1 2">
    <name type="scientific">Prorocentrum cordatum</name>
    <dbReference type="NCBI Taxonomy" id="2364126"/>
    <lineage>
        <taxon>Eukaryota</taxon>
        <taxon>Sar</taxon>
        <taxon>Alveolata</taxon>
        <taxon>Dinophyceae</taxon>
        <taxon>Prorocentrales</taxon>
        <taxon>Prorocentraceae</taxon>
        <taxon>Prorocentrum</taxon>
    </lineage>
</organism>
<dbReference type="Proteomes" id="UP001189429">
    <property type="component" value="Unassembled WGS sequence"/>
</dbReference>
<dbReference type="EMBL" id="CAUYUJ010019740">
    <property type="protein sequence ID" value="CAK0893375.1"/>
    <property type="molecule type" value="Genomic_DNA"/>
</dbReference>
<sequence length="348" mass="38155">MSGLALLGAADARVDAALPSRTRYPFDVFADNRFRGTECSLRGFAKLAVVTFNGDFGQLPPVKDRRWWDPPKTNAARACRNVVRKLAYAYSLRGSVRQQGDVCYADLLWRVHEGDGSSGEADWRLLNGRSMPELTSEKRSAFQGSAMRCYAAKKDATQANLEKIRRGFLSGELPAMACAPAWHNVRDAKSVDSTRAGGLEKELWLALGARYMVTTNLYTDAGVVNGIIGELWDLVVDEDPWQGVTSATVAILKAQCGILFTGLSRVPALSRLALSAAIDYSRLQAVYKSDAIRKRKAWERSWDGAADSFRSFFIASAQEVGCTEAVDECVAAQHVALHHGFGAHFLRA</sequence>
<evidence type="ECO:0000313" key="1">
    <source>
        <dbReference type="EMBL" id="CAK0893375.1"/>
    </source>
</evidence>
<keyword evidence="2" id="KW-1185">Reference proteome</keyword>
<reference evidence="1" key="1">
    <citation type="submission" date="2023-10" db="EMBL/GenBank/DDBJ databases">
        <authorList>
            <person name="Chen Y."/>
            <person name="Shah S."/>
            <person name="Dougan E. K."/>
            <person name="Thang M."/>
            <person name="Chan C."/>
        </authorList>
    </citation>
    <scope>NUCLEOTIDE SEQUENCE [LARGE SCALE GENOMIC DNA]</scope>
</reference>
<name>A0ABN9X278_9DINO</name>
<comment type="caution">
    <text evidence="1">The sequence shown here is derived from an EMBL/GenBank/DDBJ whole genome shotgun (WGS) entry which is preliminary data.</text>
</comment>
<protein>
    <recommendedName>
        <fullName evidence="3">ATP-dependent DNA helicase</fullName>
    </recommendedName>
</protein>
<evidence type="ECO:0008006" key="3">
    <source>
        <dbReference type="Google" id="ProtNLM"/>
    </source>
</evidence>